<dbReference type="GO" id="GO:0005763">
    <property type="term" value="C:mitochondrial small ribosomal subunit"/>
    <property type="evidence" value="ECO:0007669"/>
    <property type="project" value="TreeGrafter"/>
</dbReference>
<dbReference type="STRING" id="857340.A0A086SUI8"/>
<keyword evidence="3" id="KW-1185">Reference proteome</keyword>
<dbReference type="EMBL" id="JPKY01000169">
    <property type="protein sequence ID" value="KFH40770.1"/>
    <property type="molecule type" value="Genomic_DNA"/>
</dbReference>
<dbReference type="OrthoDB" id="2210at2759"/>
<comment type="caution">
    <text evidence="2">The sequence shown here is derived from an EMBL/GenBank/DDBJ whole genome shotgun (WGS) entry which is preliminary data.</text>
</comment>
<gene>
    <name evidence="2" type="ORF">ACRE_085280</name>
</gene>
<dbReference type="InterPro" id="IPR017264">
    <property type="entry name" value="Ribosomal_mS37_fun"/>
</dbReference>
<keyword evidence="1" id="KW-0687">Ribonucleoprotein</keyword>
<dbReference type="Proteomes" id="UP000029964">
    <property type="component" value="Unassembled WGS sequence"/>
</dbReference>
<dbReference type="PIRSF" id="PIRSF037706">
    <property type="entry name" value="MRP10"/>
    <property type="match status" value="1"/>
</dbReference>
<evidence type="ECO:0000256" key="1">
    <source>
        <dbReference type="PIRNR" id="PIRNR037706"/>
    </source>
</evidence>
<comment type="subunit">
    <text evidence="1">Component of the mitochondrial small ribosomal subunit.</text>
</comment>
<name>A0A086SUI8_HAPC1</name>
<dbReference type="PANTHER" id="PTHR28066">
    <property type="entry name" value="37S RIBOSOMAL PROTEIN MRP10, MITOCHONDRIAL"/>
    <property type="match status" value="1"/>
</dbReference>
<dbReference type="HOGENOM" id="CLU_162186_0_0_1"/>
<sequence length="92" mass="10314">MPGQHRPMRLPPLPRLRVHNPTREVENPCLAIMSTVLACWASAGYNATGCLAIENQLRQCMDGPKPPRPSPNTINYHLGRMKKFVTHQGKKS</sequence>
<proteinExistence type="inferred from homology"/>
<keyword evidence="1 2" id="KW-0689">Ribosomal protein</keyword>
<dbReference type="PANTHER" id="PTHR28066:SF1">
    <property type="entry name" value="SMALL RIBOSOMAL SUBUNIT PROTEIN MS37"/>
    <property type="match status" value="1"/>
</dbReference>
<protein>
    <recommendedName>
        <fullName evidence="1">Small ribosomal subunit protein mS37</fullName>
    </recommendedName>
</protein>
<comment type="function">
    <text evidence="1">Component of the mitochondrial ribosome (mitoribosome), a dedicated translation machinery responsible for the synthesis of mitochondrial genome-encoded proteins, including at least some of the essential transmembrane subunits of the mitochondrial respiratory chain. The mitoribosomes are attached to the mitochondrial inner membrane and translation products are cotranslationally integrated into the membrane.</text>
</comment>
<organism evidence="2 3">
    <name type="scientific">Hapsidospora chrysogenum (strain ATCC 11550 / CBS 779.69 / DSM 880 / IAM 14645 / JCM 23072 / IMI 49137)</name>
    <name type="common">Acremonium chrysogenum</name>
    <dbReference type="NCBI Taxonomy" id="857340"/>
    <lineage>
        <taxon>Eukaryota</taxon>
        <taxon>Fungi</taxon>
        <taxon>Dikarya</taxon>
        <taxon>Ascomycota</taxon>
        <taxon>Pezizomycotina</taxon>
        <taxon>Sordariomycetes</taxon>
        <taxon>Hypocreomycetidae</taxon>
        <taxon>Hypocreales</taxon>
        <taxon>Bionectriaceae</taxon>
        <taxon>Hapsidospora</taxon>
    </lineage>
</organism>
<reference evidence="3" key="1">
    <citation type="journal article" date="2014" name="Genome Announc.">
        <title>Genome sequence and annotation of Acremonium chrysogenum, producer of the beta-lactam antibiotic cephalosporin C.</title>
        <authorList>
            <person name="Terfehr D."/>
            <person name="Dahlmann T.A."/>
            <person name="Specht T."/>
            <person name="Zadra I."/>
            <person name="Kuernsteiner H."/>
            <person name="Kueck U."/>
        </authorList>
    </citation>
    <scope>NUCLEOTIDE SEQUENCE [LARGE SCALE GENOMIC DNA]</scope>
    <source>
        <strain evidence="3">ATCC 11550 / CBS 779.69 / DSM 880 / IAM 14645 / JCM 23072 / IMI 49137</strain>
    </source>
</reference>
<dbReference type="AlphaFoldDB" id="A0A086SUI8"/>
<dbReference type="GO" id="GO:0003735">
    <property type="term" value="F:structural constituent of ribosome"/>
    <property type="evidence" value="ECO:0007669"/>
    <property type="project" value="InterPro"/>
</dbReference>
<evidence type="ECO:0000313" key="3">
    <source>
        <dbReference type="Proteomes" id="UP000029964"/>
    </source>
</evidence>
<comment type="similarity">
    <text evidence="1">Belongs to the mitochondrion-specific ribosomal protein mS37 family.</text>
</comment>
<comment type="subcellular location">
    <subcellularLocation>
        <location evidence="1">Mitochondrion</location>
    </subcellularLocation>
</comment>
<keyword evidence="1" id="KW-0496">Mitochondrion</keyword>
<dbReference type="GO" id="GO:0032543">
    <property type="term" value="P:mitochondrial translation"/>
    <property type="evidence" value="ECO:0007669"/>
    <property type="project" value="InterPro"/>
</dbReference>
<accession>A0A086SUI8</accession>
<evidence type="ECO:0000313" key="2">
    <source>
        <dbReference type="EMBL" id="KFH40770.1"/>
    </source>
</evidence>